<evidence type="ECO:0000259" key="4">
    <source>
        <dbReference type="PROSITE" id="PS50893"/>
    </source>
</evidence>
<dbReference type="SUPFAM" id="SSF52540">
    <property type="entry name" value="P-loop containing nucleoside triphosphate hydrolases"/>
    <property type="match status" value="1"/>
</dbReference>
<dbReference type="OrthoDB" id="9809450at2"/>
<evidence type="ECO:0000256" key="2">
    <source>
        <dbReference type="ARBA" id="ARBA00022741"/>
    </source>
</evidence>
<dbReference type="AlphaFoldDB" id="A0A1H8AF02"/>
<dbReference type="InterPro" id="IPR027417">
    <property type="entry name" value="P-loop_NTPase"/>
</dbReference>
<dbReference type="SMART" id="SM00382">
    <property type="entry name" value="AAA"/>
    <property type="match status" value="1"/>
</dbReference>
<dbReference type="InterPro" id="IPR003439">
    <property type="entry name" value="ABC_transporter-like_ATP-bd"/>
</dbReference>
<keyword evidence="1" id="KW-0813">Transport</keyword>
<keyword evidence="2" id="KW-0547">Nucleotide-binding</keyword>
<dbReference type="GO" id="GO:0016887">
    <property type="term" value="F:ATP hydrolysis activity"/>
    <property type="evidence" value="ECO:0007669"/>
    <property type="project" value="InterPro"/>
</dbReference>
<dbReference type="PROSITE" id="PS50893">
    <property type="entry name" value="ABC_TRANSPORTER_2"/>
    <property type="match status" value="1"/>
</dbReference>
<gene>
    <name evidence="5" type="ORF">SAMN04489760_13416</name>
</gene>
<accession>A0A1H8AF02</accession>
<organism evidence="5 6">
    <name type="scientific">Syntrophus gentianae</name>
    <dbReference type="NCBI Taxonomy" id="43775"/>
    <lineage>
        <taxon>Bacteria</taxon>
        <taxon>Pseudomonadati</taxon>
        <taxon>Thermodesulfobacteriota</taxon>
        <taxon>Syntrophia</taxon>
        <taxon>Syntrophales</taxon>
        <taxon>Syntrophaceae</taxon>
        <taxon>Syntrophus</taxon>
    </lineage>
</organism>
<evidence type="ECO:0000256" key="3">
    <source>
        <dbReference type="ARBA" id="ARBA00022840"/>
    </source>
</evidence>
<evidence type="ECO:0000313" key="6">
    <source>
        <dbReference type="Proteomes" id="UP000198744"/>
    </source>
</evidence>
<dbReference type="PROSITE" id="PS00211">
    <property type="entry name" value="ABC_TRANSPORTER_1"/>
    <property type="match status" value="1"/>
</dbReference>
<dbReference type="GO" id="GO:0005524">
    <property type="term" value="F:ATP binding"/>
    <property type="evidence" value="ECO:0007669"/>
    <property type="project" value="UniProtKB-KW"/>
</dbReference>
<dbReference type="Gene3D" id="3.40.50.300">
    <property type="entry name" value="P-loop containing nucleotide triphosphate hydrolases"/>
    <property type="match status" value="1"/>
</dbReference>
<keyword evidence="6" id="KW-1185">Reference proteome</keyword>
<protein>
    <submittedName>
        <fullName evidence="5">NitT/TauT family transport system ATP-binding protein</fullName>
    </submittedName>
</protein>
<reference evidence="5 6" key="1">
    <citation type="submission" date="2016-10" db="EMBL/GenBank/DDBJ databases">
        <authorList>
            <person name="de Groot N.N."/>
        </authorList>
    </citation>
    <scope>NUCLEOTIDE SEQUENCE [LARGE SCALE GENOMIC DNA]</scope>
    <source>
        <strain evidence="5 6">DSM 8423</strain>
    </source>
</reference>
<dbReference type="PANTHER" id="PTHR42788:SF13">
    <property type="entry name" value="ALIPHATIC SULFONATES IMPORT ATP-BINDING PROTEIN SSUB"/>
    <property type="match status" value="1"/>
</dbReference>
<dbReference type="InterPro" id="IPR050166">
    <property type="entry name" value="ABC_transporter_ATP-bind"/>
</dbReference>
<dbReference type="RefSeq" id="WP_093884601.1">
    <property type="nucleotide sequence ID" value="NZ_FOBS01000034.1"/>
</dbReference>
<dbReference type="STRING" id="43775.SAMN04489760_13416"/>
<keyword evidence="3 5" id="KW-0067">ATP-binding</keyword>
<dbReference type="EMBL" id="FOBS01000034">
    <property type="protein sequence ID" value="SEM68379.1"/>
    <property type="molecule type" value="Genomic_DNA"/>
</dbReference>
<evidence type="ECO:0000313" key="5">
    <source>
        <dbReference type="EMBL" id="SEM68379.1"/>
    </source>
</evidence>
<dbReference type="InterPro" id="IPR017871">
    <property type="entry name" value="ABC_transporter-like_CS"/>
</dbReference>
<dbReference type="Pfam" id="PF00005">
    <property type="entry name" value="ABC_tran"/>
    <property type="match status" value="1"/>
</dbReference>
<dbReference type="InterPro" id="IPR003593">
    <property type="entry name" value="AAA+_ATPase"/>
</dbReference>
<feature type="domain" description="ABC transporter" evidence="4">
    <location>
        <begin position="4"/>
        <end position="237"/>
    </location>
</feature>
<name>A0A1H8AF02_9BACT</name>
<proteinExistence type="predicted"/>
<evidence type="ECO:0000256" key="1">
    <source>
        <dbReference type="ARBA" id="ARBA00022448"/>
    </source>
</evidence>
<dbReference type="Proteomes" id="UP000198744">
    <property type="component" value="Unassembled WGS sequence"/>
</dbReference>
<dbReference type="PANTHER" id="PTHR42788">
    <property type="entry name" value="TAURINE IMPORT ATP-BINDING PROTEIN-RELATED"/>
    <property type="match status" value="1"/>
</dbReference>
<sequence>MLEVSANNLHFAYDSELVLGGIDYQAKAGKFVCFLGLSGCGKSTLLRLIAGLEKSDPRQLLVGGKPVNGPSLDRPMVFQDYGLFPWMTAGDNICIALKQKYKEWDKHKRKEVALEWVHNLGLDEDLYEKLPMNLSGGQRQRFAVARAFALDAPLLLMDEPFGSLDAVTTALLQDTVLDLWQKEKENRKTIFFVTHSVDEALLLATDIVVMGQAPSKIIYTHSFTEETKPKRESLYTDPTVLDLRTLLYKIINDEIAEKAQRLKAEKANALGGKANTKKSLFFLRRKAS</sequence>